<dbReference type="Pfam" id="PF16158">
    <property type="entry name" value="N_BRCA1_IG"/>
    <property type="match status" value="1"/>
</dbReference>
<evidence type="ECO:0000259" key="1">
    <source>
        <dbReference type="Pfam" id="PF16158"/>
    </source>
</evidence>
<evidence type="ECO:0000313" key="3">
    <source>
        <dbReference type="Proteomes" id="UP000050430"/>
    </source>
</evidence>
<feature type="domain" description="Nbr1 FW" evidence="1">
    <location>
        <begin position="106"/>
        <end position="207"/>
    </location>
</feature>
<dbReference type="Proteomes" id="UP000050430">
    <property type="component" value="Unassembled WGS sequence"/>
</dbReference>
<dbReference type="InterPro" id="IPR013783">
    <property type="entry name" value="Ig-like_fold"/>
</dbReference>
<dbReference type="PROSITE" id="PS51257">
    <property type="entry name" value="PROKAR_LIPOPROTEIN"/>
    <property type="match status" value="1"/>
</dbReference>
<name>A0A0P6XBQ0_9CHLR</name>
<reference evidence="2 3" key="1">
    <citation type="submission" date="2015-07" db="EMBL/GenBank/DDBJ databases">
        <title>Genome sequence of Leptolinea tardivitalis DSM 16556.</title>
        <authorList>
            <person name="Hemp J."/>
            <person name="Ward L.M."/>
            <person name="Pace L.A."/>
            <person name="Fischer W.W."/>
        </authorList>
    </citation>
    <scope>NUCLEOTIDE SEQUENCE [LARGE SCALE GENOMIC DNA]</scope>
    <source>
        <strain evidence="2 3">YMTK-2</strain>
    </source>
</reference>
<dbReference type="CDD" id="cd14947">
    <property type="entry name" value="NBR1_like"/>
    <property type="match status" value="1"/>
</dbReference>
<evidence type="ECO:0000313" key="2">
    <source>
        <dbReference type="EMBL" id="KPL72692.1"/>
    </source>
</evidence>
<proteinExistence type="predicted"/>
<protein>
    <recommendedName>
        <fullName evidence="1">Nbr1 FW domain-containing protein</fullName>
    </recommendedName>
</protein>
<keyword evidence="3" id="KW-1185">Reference proteome</keyword>
<accession>A0A0P6XBQ0</accession>
<dbReference type="OrthoDB" id="159249at2"/>
<dbReference type="RefSeq" id="WP_062421239.1">
    <property type="nucleotide sequence ID" value="NZ_BBYA01000008.1"/>
</dbReference>
<dbReference type="Gene3D" id="2.60.40.10">
    <property type="entry name" value="Immunoglobulins"/>
    <property type="match status" value="1"/>
</dbReference>
<comment type="caution">
    <text evidence="2">The sequence shown here is derived from an EMBL/GenBank/DDBJ whole genome shotgun (WGS) entry which is preliminary data.</text>
</comment>
<dbReference type="STRING" id="229920.ADM99_06290"/>
<gene>
    <name evidence="2" type="ORF">ADM99_06290</name>
</gene>
<organism evidence="2 3">
    <name type="scientific">Leptolinea tardivitalis</name>
    <dbReference type="NCBI Taxonomy" id="229920"/>
    <lineage>
        <taxon>Bacteria</taxon>
        <taxon>Bacillati</taxon>
        <taxon>Chloroflexota</taxon>
        <taxon>Anaerolineae</taxon>
        <taxon>Anaerolineales</taxon>
        <taxon>Anaerolineaceae</taxon>
        <taxon>Leptolinea</taxon>
    </lineage>
</organism>
<dbReference type="AlphaFoldDB" id="A0A0P6XBQ0"/>
<dbReference type="PANTHER" id="PTHR20930">
    <property type="entry name" value="OVARIAN CARCINOMA ANTIGEN CA125-RELATED"/>
    <property type="match status" value="1"/>
</dbReference>
<dbReference type="EMBL" id="LGCK01000007">
    <property type="protein sequence ID" value="KPL72692.1"/>
    <property type="molecule type" value="Genomic_DNA"/>
</dbReference>
<dbReference type="PANTHER" id="PTHR20930:SF0">
    <property type="entry name" value="PROTEIN ILRUN"/>
    <property type="match status" value="1"/>
</dbReference>
<sequence length="244" mass="26308">MGNQKYSLRLYILVVFLLIALSCNMPLIPNTGTETTKTSPVNTITNPPAITFTSVPPVITETATLAPNTPTSTMTSTNTVILPTFTNTPVPIPCNRAAFVSDVSHPDGTDVTAGFEFTKKWRITNTGSCTWTSGYHVIFDSGDRMSAPDETVLTSGSVPPGATVDIAVKLKAPTTGGTYKGYFRLKSPDNIVFGIGASGMEAFWVQIDSVEFRQLVPVPLHILPSFTPTLVFHFAPRFVVTIHP</sequence>
<dbReference type="InterPro" id="IPR032350">
    <property type="entry name" value="Nbr1_FW"/>
</dbReference>